<reference evidence="3" key="1">
    <citation type="submission" date="2020-02" db="EMBL/GenBank/DDBJ databases">
        <authorList>
            <person name="Meier V. D."/>
        </authorList>
    </citation>
    <scope>NUCLEOTIDE SEQUENCE</scope>
    <source>
        <strain evidence="3">AVDCRST_MAG46</strain>
    </source>
</reference>
<dbReference type="PRINTS" id="PR00412">
    <property type="entry name" value="EPOXHYDRLASE"/>
</dbReference>
<organism evidence="3">
    <name type="scientific">uncultured Nocardioidaceae bacterium</name>
    <dbReference type="NCBI Taxonomy" id="253824"/>
    <lineage>
        <taxon>Bacteria</taxon>
        <taxon>Bacillati</taxon>
        <taxon>Actinomycetota</taxon>
        <taxon>Actinomycetes</taxon>
        <taxon>Propionibacteriales</taxon>
        <taxon>Nocardioidaceae</taxon>
        <taxon>environmental samples</taxon>
    </lineage>
</organism>
<dbReference type="InterPro" id="IPR029058">
    <property type="entry name" value="AB_hydrolase_fold"/>
</dbReference>
<protein>
    <submittedName>
        <fullName evidence="3">Epoxide hydrolase</fullName>
        <ecNumber evidence="3">3.3.2.9</ecNumber>
    </submittedName>
</protein>
<accession>A0A6J4LNR1</accession>
<dbReference type="EC" id="3.3.2.9" evidence="3"/>
<keyword evidence="1 3" id="KW-0378">Hydrolase</keyword>
<gene>
    <name evidence="3" type="ORF">AVDCRST_MAG46-1835</name>
</gene>
<name>A0A6J4LNR1_9ACTN</name>
<dbReference type="PANTHER" id="PTHR43329">
    <property type="entry name" value="EPOXIDE HYDROLASE"/>
    <property type="match status" value="1"/>
</dbReference>
<dbReference type="Gene3D" id="3.40.50.1820">
    <property type="entry name" value="alpha/beta hydrolase"/>
    <property type="match status" value="1"/>
</dbReference>
<evidence type="ECO:0000259" key="2">
    <source>
        <dbReference type="Pfam" id="PF00561"/>
    </source>
</evidence>
<evidence type="ECO:0000256" key="1">
    <source>
        <dbReference type="ARBA" id="ARBA00022801"/>
    </source>
</evidence>
<evidence type="ECO:0000313" key="3">
    <source>
        <dbReference type="EMBL" id="CAA9338531.1"/>
    </source>
</evidence>
<proteinExistence type="predicted"/>
<dbReference type="SUPFAM" id="SSF53474">
    <property type="entry name" value="alpha/beta-Hydrolases"/>
    <property type="match status" value="1"/>
</dbReference>
<dbReference type="Pfam" id="PF00561">
    <property type="entry name" value="Abhydrolase_1"/>
    <property type="match status" value="1"/>
</dbReference>
<sequence length="308" mass="34166">MQAIRQETPFPHVDGVTHSYVDLPGLRMHVAEAGAGEPVLLLHGFPQHWWEWRHVIPGLAEHHRVICPDLRGAGWTGAPSAGYTRDQLLRDVVALMDALGLDRVRVIGHDWGALLGFQLCLTQPDRVRAFVAMAVPHPYSRFRPGLLRTMPQAWYQLAIILPAFGPRLLGTGRQRLPRYLFGHFVSDPSVWSDDDLEVFLAPLRDPAVARAGAALYRGFIQPEAARIFTGSYRGTRLTTPTRVLIGADDPVVRAQFLGGFEPYSDDLTLEVVDRASHWIVDERPDVVVGRALELFAPTGRDVGGPLST</sequence>
<feature type="domain" description="AB hydrolase-1" evidence="2">
    <location>
        <begin position="38"/>
        <end position="284"/>
    </location>
</feature>
<dbReference type="InterPro" id="IPR000073">
    <property type="entry name" value="AB_hydrolase_1"/>
</dbReference>
<dbReference type="GO" id="GO:0033961">
    <property type="term" value="F:cis-stilbene-oxide hydrolase activity"/>
    <property type="evidence" value="ECO:0007669"/>
    <property type="project" value="UniProtKB-EC"/>
</dbReference>
<dbReference type="EMBL" id="CADCUD010000120">
    <property type="protein sequence ID" value="CAA9338531.1"/>
    <property type="molecule type" value="Genomic_DNA"/>
</dbReference>
<dbReference type="AlphaFoldDB" id="A0A6J4LNR1"/>
<dbReference type="InterPro" id="IPR000639">
    <property type="entry name" value="Epox_hydrolase-like"/>
</dbReference>